<protein>
    <submittedName>
        <fullName evidence="1">Putative 29kDa protein</fullName>
    </submittedName>
</protein>
<gene>
    <name evidence="1" type="ORF">LMI_2475</name>
    <name evidence="2" type="ORF">SAMN02982997_01115</name>
</gene>
<dbReference type="EMBL" id="LN614830">
    <property type="protein sequence ID" value="CEG61739.1"/>
    <property type="molecule type" value="Genomic_DNA"/>
</dbReference>
<dbReference type="Gene3D" id="1.20.120.520">
    <property type="entry name" value="nmb1532 protein domain like"/>
    <property type="match status" value="1"/>
</dbReference>
<name>A0A098GH03_LEGMI</name>
<dbReference type="AlphaFoldDB" id="A0A098GH03"/>
<evidence type="ECO:0000313" key="4">
    <source>
        <dbReference type="Proteomes" id="UP000182998"/>
    </source>
</evidence>
<dbReference type="RefSeq" id="WP_045099930.1">
    <property type="nucleotide sequence ID" value="NZ_CP020614.1"/>
</dbReference>
<keyword evidence="4" id="KW-1185">Reference proteome</keyword>
<reference evidence="3" key="1">
    <citation type="submission" date="2014-09" db="EMBL/GenBank/DDBJ databases">
        <authorList>
            <person name="Gomez-Valero L."/>
        </authorList>
    </citation>
    <scope>NUCLEOTIDE SEQUENCE [LARGE SCALE GENOMIC DNA]</scope>
    <source>
        <strain evidence="3">ATCC33218</strain>
    </source>
</reference>
<dbReference type="KEGG" id="tmc:LMI_2475"/>
<dbReference type="Proteomes" id="UP000032414">
    <property type="component" value="Chromosome I"/>
</dbReference>
<dbReference type="OrthoDB" id="5654170at2"/>
<evidence type="ECO:0000313" key="1">
    <source>
        <dbReference type="EMBL" id="CEG61739.1"/>
    </source>
</evidence>
<accession>A0A098GH03</accession>
<dbReference type="STRING" id="451.B6N58_03820"/>
<evidence type="ECO:0000313" key="3">
    <source>
        <dbReference type="Proteomes" id="UP000032414"/>
    </source>
</evidence>
<dbReference type="PATRIC" id="fig|451.8.peg.2782"/>
<evidence type="ECO:0000313" key="2">
    <source>
        <dbReference type="EMBL" id="SCY22070.1"/>
    </source>
</evidence>
<reference evidence="1" key="2">
    <citation type="submission" date="2014-09" db="EMBL/GenBank/DDBJ databases">
        <authorList>
            <person name="GOMEZ-VALERO Laura"/>
        </authorList>
    </citation>
    <scope>NUCLEOTIDE SEQUENCE</scope>
    <source>
        <strain evidence="1">ATCC33218</strain>
    </source>
</reference>
<dbReference type="EMBL" id="FMVN01000005">
    <property type="protein sequence ID" value="SCY22070.1"/>
    <property type="molecule type" value="Genomic_DNA"/>
</dbReference>
<dbReference type="Proteomes" id="UP000182998">
    <property type="component" value="Unassembled WGS sequence"/>
</dbReference>
<reference evidence="2 4" key="3">
    <citation type="submission" date="2016-10" db="EMBL/GenBank/DDBJ databases">
        <authorList>
            <person name="Varghese N."/>
            <person name="Submissions S."/>
        </authorList>
    </citation>
    <scope>NUCLEOTIDE SEQUENCE [LARGE SCALE GENOMIC DNA]</scope>
    <source>
        <strain evidence="2 4">ATCC 33218</strain>
    </source>
</reference>
<dbReference type="HOGENOM" id="CLU_1179743_0_0_6"/>
<sequence length="235" mass="28326">MNVYLYCEVLSMGKRYRLFREHKYIFYVFTNLLQKVAKANFCSHQELLRIKIEINELKLLLISHADYEESRIHLILQEKGSALYQKAAEDHCHQHEFFERIEEKFAVIECSLNDENEINYQGYEIYLSLRNFFSENLQHFDYEERVLMPELQKWLTDNEIRAIDARSYCEMLPEHMIHMMEVLFPHMNFDDKLVFLRDIKEFEPEKFNIAWEGISRQLAPIDKDKLIKKLSEVGG</sequence>
<organism evidence="1 3">
    <name type="scientific">Legionella micdadei</name>
    <name type="common">Tatlockia micdadei</name>
    <dbReference type="NCBI Taxonomy" id="451"/>
    <lineage>
        <taxon>Bacteria</taxon>
        <taxon>Pseudomonadati</taxon>
        <taxon>Pseudomonadota</taxon>
        <taxon>Gammaproteobacteria</taxon>
        <taxon>Legionellales</taxon>
        <taxon>Legionellaceae</taxon>
        <taxon>Legionella</taxon>
    </lineage>
</organism>
<proteinExistence type="predicted"/>